<organism evidence="2 3">
    <name type="scientific">Halovulum marinum</name>
    <dbReference type="NCBI Taxonomy" id="2662447"/>
    <lineage>
        <taxon>Bacteria</taxon>
        <taxon>Pseudomonadati</taxon>
        <taxon>Pseudomonadota</taxon>
        <taxon>Alphaproteobacteria</taxon>
        <taxon>Rhodobacterales</taxon>
        <taxon>Paracoccaceae</taxon>
        <taxon>Halovulum</taxon>
    </lineage>
</organism>
<comment type="caution">
    <text evidence="2">The sequence shown here is derived from an EMBL/GenBank/DDBJ whole genome shotgun (WGS) entry which is preliminary data.</text>
</comment>
<evidence type="ECO:0000256" key="1">
    <source>
        <dbReference type="SAM" id="Phobius"/>
    </source>
</evidence>
<feature type="transmembrane region" description="Helical" evidence="1">
    <location>
        <begin position="36"/>
        <end position="53"/>
    </location>
</feature>
<name>A0A6L5Z2Y7_9RHOB</name>
<keyword evidence="1" id="KW-0472">Membrane</keyword>
<evidence type="ECO:0000313" key="2">
    <source>
        <dbReference type="EMBL" id="MSU90445.1"/>
    </source>
</evidence>
<keyword evidence="1" id="KW-0812">Transmembrane</keyword>
<dbReference type="RefSeq" id="WP_154446938.1">
    <property type="nucleotide sequence ID" value="NZ_WIND01000009.1"/>
</dbReference>
<sequence>MIARLLGAGARALLVVLIIVAPAFLLPGASVASQEISLIVAGIAAAFTVFEYASTHPGLIDFRFAPPYNRVRFIAFSVQVLCLVFLARAIEGQDNFSAEVLAFADRAVAALDFPASPVRIARSTIAAGEDPAFELLITRGAAVSFIVTFASMLFFAALLWIFHWPVGRRDFNLWINLPTFEPGYGRDVERRLNRDGMVNVLAGLAFLYLLPVLLSRAGGWFDPSVLSNYQPFVWGLTFWAFGAGSMVIRGAAVLKVAYLVRRTRAI</sequence>
<feature type="transmembrane region" description="Helical" evidence="1">
    <location>
        <begin position="73"/>
        <end position="90"/>
    </location>
</feature>
<reference evidence="2 3" key="1">
    <citation type="submission" date="2019-10" db="EMBL/GenBank/DDBJ databases">
        <title>Cognatihalovulum marinum gen. nov. sp. nov., a new member of the family Rhodobacteraceae isolated from deep seawater of the Northwest Indian Ocean.</title>
        <authorList>
            <person name="Ruan C."/>
            <person name="Wang J."/>
            <person name="Zheng X."/>
            <person name="Song L."/>
            <person name="Zhu Y."/>
            <person name="Huang Y."/>
            <person name="Lu Z."/>
            <person name="Du W."/>
            <person name="Huang L."/>
            <person name="Dai X."/>
        </authorList>
    </citation>
    <scope>NUCLEOTIDE SEQUENCE [LARGE SCALE GENOMIC DNA]</scope>
    <source>
        <strain evidence="2 3">2CG4</strain>
    </source>
</reference>
<gene>
    <name evidence="2" type="ORF">GE300_12590</name>
</gene>
<dbReference type="EMBL" id="WIND01000009">
    <property type="protein sequence ID" value="MSU90445.1"/>
    <property type="molecule type" value="Genomic_DNA"/>
</dbReference>
<feature type="transmembrane region" description="Helical" evidence="1">
    <location>
        <begin position="12"/>
        <end position="30"/>
    </location>
</feature>
<protein>
    <submittedName>
        <fullName evidence="2">Uncharacterized protein</fullName>
    </submittedName>
</protein>
<feature type="transmembrane region" description="Helical" evidence="1">
    <location>
        <begin position="196"/>
        <end position="214"/>
    </location>
</feature>
<keyword evidence="3" id="KW-1185">Reference proteome</keyword>
<keyword evidence="1" id="KW-1133">Transmembrane helix</keyword>
<feature type="transmembrane region" description="Helical" evidence="1">
    <location>
        <begin position="141"/>
        <end position="162"/>
    </location>
</feature>
<feature type="transmembrane region" description="Helical" evidence="1">
    <location>
        <begin position="234"/>
        <end position="260"/>
    </location>
</feature>
<accession>A0A6L5Z2Y7</accession>
<evidence type="ECO:0000313" key="3">
    <source>
        <dbReference type="Proteomes" id="UP000474957"/>
    </source>
</evidence>
<dbReference type="Proteomes" id="UP000474957">
    <property type="component" value="Unassembled WGS sequence"/>
</dbReference>
<dbReference type="AlphaFoldDB" id="A0A6L5Z2Y7"/>
<proteinExistence type="predicted"/>